<dbReference type="RefSeq" id="WP_311495871.1">
    <property type="nucleotide sequence ID" value="NZ_JAVRHO010000021.1"/>
</dbReference>
<dbReference type="EMBL" id="JAVRHO010000021">
    <property type="protein sequence ID" value="MDT0647768.1"/>
    <property type="molecule type" value="Genomic_DNA"/>
</dbReference>
<proteinExistence type="predicted"/>
<evidence type="ECO:0000313" key="2">
    <source>
        <dbReference type="Proteomes" id="UP001245285"/>
    </source>
</evidence>
<evidence type="ECO:0000313" key="1">
    <source>
        <dbReference type="EMBL" id="MDT0647768.1"/>
    </source>
</evidence>
<accession>A0ABU3CN34</accession>
<dbReference type="InterPro" id="IPR014729">
    <property type="entry name" value="Rossmann-like_a/b/a_fold"/>
</dbReference>
<gene>
    <name evidence="1" type="ORF">RM545_13795</name>
</gene>
<dbReference type="Proteomes" id="UP001245285">
    <property type="component" value="Unassembled WGS sequence"/>
</dbReference>
<organism evidence="1 2">
    <name type="scientific">Autumnicola lenta</name>
    <dbReference type="NCBI Taxonomy" id="3075593"/>
    <lineage>
        <taxon>Bacteria</taxon>
        <taxon>Pseudomonadati</taxon>
        <taxon>Bacteroidota</taxon>
        <taxon>Flavobacteriia</taxon>
        <taxon>Flavobacteriales</taxon>
        <taxon>Flavobacteriaceae</taxon>
        <taxon>Autumnicola</taxon>
    </lineage>
</organism>
<name>A0ABU3CN34_9FLAO</name>
<sequence length="101" mass="12094">MEYQILLITDFSKASWNALIYGMEFYKKTNAKFFILHCYKDELLKRDKKQEKSESEIGLQRIMQGISFRKENVAHQFETISSKKKFRMLFVIFLILLKSIS</sequence>
<dbReference type="SUPFAM" id="SSF52402">
    <property type="entry name" value="Adenine nucleotide alpha hydrolases-like"/>
    <property type="match status" value="1"/>
</dbReference>
<protein>
    <submittedName>
        <fullName evidence="1">Universal stress protein</fullName>
    </submittedName>
</protein>
<reference evidence="1 2" key="1">
    <citation type="submission" date="2023-09" db="EMBL/GenBank/DDBJ databases">
        <authorList>
            <person name="Rey-Velasco X."/>
        </authorList>
    </citation>
    <scope>NUCLEOTIDE SEQUENCE [LARGE SCALE GENOMIC DNA]</scope>
    <source>
        <strain evidence="1 2">F260</strain>
    </source>
</reference>
<dbReference type="Gene3D" id="3.40.50.620">
    <property type="entry name" value="HUPs"/>
    <property type="match status" value="1"/>
</dbReference>
<keyword evidence="2" id="KW-1185">Reference proteome</keyword>
<comment type="caution">
    <text evidence="1">The sequence shown here is derived from an EMBL/GenBank/DDBJ whole genome shotgun (WGS) entry which is preliminary data.</text>
</comment>